<keyword evidence="2" id="KW-0012">Acyltransferase</keyword>
<sequence>MPIVILLQRTKFIYANMATDQEFNELRPYRDHEIHQVFQQLLKEESFIELLKYLFPHVPINDFVNQLLSINTIKEFQIGVVYPFIKEIIKDTTKGVTAEGLDKLDPNKSYIFISNHRDIVLDSAFLNILLHEHGHETSEIAIGDNLLIYPWITQLVKLNKSFVVRRNLPARQMLQSSNLMSKYIRYNITERNQSVWIAQREGRSKDGDDRTQTSLLKMINMSGNGDFEQNFKEVQIVPLSISYEYDPCDYLKAHEFLLKRDNPDYKKTQADDLKHMGSGIKGRKGRVHFKAAAPLNEELVGLNELDKHERLNKLAEIIDNHIHSNYKLWPGNFIAADFVNGNKLFASKYTKEDADVFNAYINEHISRLNADKEFIHACLMEMYANPVKNFYNG</sequence>
<reference evidence="2 3" key="1">
    <citation type="journal article" date="2014" name="Genome Announc.">
        <title>Draft Genome Sequence of Cytophaga fermentans JCM 21142T, a Facultative Anaerobe Isolated from Marine Mud.</title>
        <authorList>
            <person name="Starns D."/>
            <person name="Oshima K."/>
            <person name="Suda W."/>
            <person name="Iino T."/>
            <person name="Yuki M."/>
            <person name="Inoue J."/>
            <person name="Kitamura K."/>
            <person name="Iida T."/>
            <person name="Darby A."/>
            <person name="Hattori M."/>
            <person name="Ohkuma M."/>
        </authorList>
    </citation>
    <scope>NUCLEOTIDE SEQUENCE [LARGE SCALE GENOMIC DNA]</scope>
    <source>
        <strain evidence="2 3">JCM 21142</strain>
    </source>
</reference>
<evidence type="ECO:0000313" key="2">
    <source>
        <dbReference type="EMBL" id="GAF02573.1"/>
    </source>
</evidence>
<dbReference type="AlphaFoldDB" id="W7Y4W1"/>
<dbReference type="EMBL" id="BAMD01000011">
    <property type="protein sequence ID" value="GAF02573.1"/>
    <property type="molecule type" value="Genomic_DNA"/>
</dbReference>
<dbReference type="eggNOG" id="COG0204">
    <property type="taxonomic scope" value="Bacteria"/>
</dbReference>
<dbReference type="Pfam" id="PF01553">
    <property type="entry name" value="Acyltransferase"/>
    <property type="match status" value="1"/>
</dbReference>
<evidence type="ECO:0000313" key="3">
    <source>
        <dbReference type="Proteomes" id="UP000019402"/>
    </source>
</evidence>
<dbReference type="GO" id="GO:0019698">
    <property type="term" value="P:D-galacturonate catabolic process"/>
    <property type="evidence" value="ECO:0007669"/>
    <property type="project" value="TreeGrafter"/>
</dbReference>
<dbReference type="InterPro" id="IPR002123">
    <property type="entry name" value="Plipid/glycerol_acylTrfase"/>
</dbReference>
<comment type="caution">
    <text evidence="2">The sequence shown here is derived from an EMBL/GenBank/DDBJ whole genome shotgun (WGS) entry which is preliminary data.</text>
</comment>
<dbReference type="GO" id="GO:0016746">
    <property type="term" value="F:acyltransferase activity"/>
    <property type="evidence" value="ECO:0007669"/>
    <property type="project" value="UniProtKB-KW"/>
</dbReference>
<dbReference type="SUPFAM" id="SSF69593">
    <property type="entry name" value="Glycerol-3-phosphate (1)-acyltransferase"/>
    <property type="match status" value="1"/>
</dbReference>
<keyword evidence="2" id="KW-0808">Transferase</keyword>
<evidence type="ECO:0000259" key="1">
    <source>
        <dbReference type="Pfam" id="PF01553"/>
    </source>
</evidence>
<gene>
    <name evidence="2" type="ORF">JCM21142_31211</name>
</gene>
<organism evidence="2 3">
    <name type="scientific">Saccharicrinis fermentans DSM 9555 = JCM 21142</name>
    <dbReference type="NCBI Taxonomy" id="869213"/>
    <lineage>
        <taxon>Bacteria</taxon>
        <taxon>Pseudomonadati</taxon>
        <taxon>Bacteroidota</taxon>
        <taxon>Bacteroidia</taxon>
        <taxon>Marinilabiliales</taxon>
        <taxon>Marinilabiliaceae</taxon>
        <taxon>Saccharicrinis</taxon>
    </lineage>
</organism>
<accession>W7Y4W1</accession>
<dbReference type="PANTHER" id="PTHR30068">
    <property type="entry name" value="URONATE ISOMERASE"/>
    <property type="match status" value="1"/>
</dbReference>
<feature type="domain" description="Phospholipid/glycerol acyltransferase" evidence="1">
    <location>
        <begin position="96"/>
        <end position="206"/>
    </location>
</feature>
<proteinExistence type="predicted"/>
<dbReference type="Proteomes" id="UP000019402">
    <property type="component" value="Unassembled WGS sequence"/>
</dbReference>
<name>W7Y4W1_9BACT</name>
<dbReference type="PANTHER" id="PTHR30068:SF3">
    <property type="entry name" value="PHOSPHOLIPID_GLYCEROL ACYLTRANSFERASE DOMAIN-CONTAINING PROTEIN"/>
    <property type="match status" value="1"/>
</dbReference>
<keyword evidence="3" id="KW-1185">Reference proteome</keyword>
<protein>
    <submittedName>
        <fullName evidence="2">Acyltransferase</fullName>
    </submittedName>
</protein>
<dbReference type="GO" id="GO:0042840">
    <property type="term" value="P:D-glucuronate catabolic process"/>
    <property type="evidence" value="ECO:0007669"/>
    <property type="project" value="TreeGrafter"/>
</dbReference>
<dbReference type="STRING" id="869213.GCA_000517085_03000"/>